<evidence type="ECO:0000256" key="1">
    <source>
        <dbReference type="ARBA" id="ARBA00022741"/>
    </source>
</evidence>
<keyword evidence="2" id="KW-0067">ATP-binding</keyword>
<protein>
    <submittedName>
        <fullName evidence="4">Asparagine synthase</fullName>
    </submittedName>
</protein>
<evidence type="ECO:0000256" key="2">
    <source>
        <dbReference type="ARBA" id="ARBA00022840"/>
    </source>
</evidence>
<evidence type="ECO:0000313" key="5">
    <source>
        <dbReference type="Proteomes" id="UP000253034"/>
    </source>
</evidence>
<dbReference type="GO" id="GO:0005829">
    <property type="term" value="C:cytosol"/>
    <property type="evidence" value="ECO:0007669"/>
    <property type="project" value="TreeGrafter"/>
</dbReference>
<dbReference type="Pfam" id="PF00733">
    <property type="entry name" value="Asn_synthase"/>
    <property type="match status" value="2"/>
</dbReference>
<keyword evidence="5" id="KW-1185">Reference proteome</keyword>
<proteinExistence type="predicted"/>
<organism evidence="4 5">
    <name type="scientific">Anaerobacterium chartisolvens</name>
    <dbReference type="NCBI Taxonomy" id="1297424"/>
    <lineage>
        <taxon>Bacteria</taxon>
        <taxon>Bacillati</taxon>
        <taxon>Bacillota</taxon>
        <taxon>Clostridia</taxon>
        <taxon>Eubacteriales</taxon>
        <taxon>Oscillospiraceae</taxon>
        <taxon>Anaerobacterium</taxon>
    </lineage>
</organism>
<reference evidence="4 5" key="1">
    <citation type="submission" date="2018-07" db="EMBL/GenBank/DDBJ databases">
        <title>Genomic Encyclopedia of Type Strains, Phase IV (KMG-IV): sequencing the most valuable type-strain genomes for metagenomic binning, comparative biology and taxonomic classification.</title>
        <authorList>
            <person name="Goeker M."/>
        </authorList>
    </citation>
    <scope>NUCLEOTIDE SEQUENCE [LARGE SCALE GENOMIC DNA]</scope>
    <source>
        <strain evidence="4 5">DSM 27016</strain>
    </source>
</reference>
<dbReference type="GO" id="GO:0005524">
    <property type="term" value="F:ATP binding"/>
    <property type="evidence" value="ECO:0007669"/>
    <property type="project" value="UniProtKB-KW"/>
</dbReference>
<dbReference type="PANTHER" id="PTHR11772">
    <property type="entry name" value="ASPARAGINE SYNTHETASE"/>
    <property type="match status" value="1"/>
</dbReference>
<dbReference type="OrthoDB" id="7053173at2"/>
<accession>A0A369B450</accession>
<comment type="caution">
    <text evidence="4">The sequence shown here is derived from an EMBL/GenBank/DDBJ whole genome shotgun (WGS) entry which is preliminary data.</text>
</comment>
<dbReference type="CDD" id="cd01991">
    <property type="entry name" value="Asn_synthase_B_C"/>
    <property type="match status" value="1"/>
</dbReference>
<keyword evidence="1" id="KW-0547">Nucleotide-binding</keyword>
<dbReference type="GO" id="GO:0004066">
    <property type="term" value="F:asparagine synthase (glutamine-hydrolyzing) activity"/>
    <property type="evidence" value="ECO:0007669"/>
    <property type="project" value="InterPro"/>
</dbReference>
<evidence type="ECO:0000313" key="4">
    <source>
        <dbReference type="EMBL" id="RCX16319.1"/>
    </source>
</evidence>
<dbReference type="GO" id="GO:0006529">
    <property type="term" value="P:asparagine biosynthetic process"/>
    <property type="evidence" value="ECO:0007669"/>
    <property type="project" value="InterPro"/>
</dbReference>
<dbReference type="InterPro" id="IPR050795">
    <property type="entry name" value="Asn_Synthetase"/>
</dbReference>
<gene>
    <name evidence="4" type="ORF">DFR58_11164</name>
</gene>
<dbReference type="Gene3D" id="3.40.50.620">
    <property type="entry name" value="HUPs"/>
    <property type="match status" value="1"/>
</dbReference>
<dbReference type="InterPro" id="IPR001962">
    <property type="entry name" value="Asn_synthase"/>
</dbReference>
<sequence>MSKYLNSFAISAQKLNGGIKGLAEECLGKSFVGYFPDNNKFKSNNECFYISFESMSNLPSEQNYIAIKDCELSVVGSDMNTQAIYYICLPEKKCFVVFNDLLLAKNILKSLELEAAYDLEKYATNLEFFKYVNRLYAGERIDIKNNGEQLAFNKASFSNILLQNEQELTIEQSKNSFYNVLFDSTNILTQGANDIYITLSGGIDSGTVAYILKELGKKVYAFTLGTDWSDEYEEAKQTAAYLGIPLEKIHLSISEITKEVPNVIRYFGFINNVSIEIALVAFCLYKKIAGNKKDNMLFASGYGSDLLNAGIFSPFDNYSQLTAEITANLRKTQVSNEFCNLSALDMGIMPVHPFWKTEVILEALKVPSKYKVVDGKDKYYFRSIMESKLPHSIAWRIKKGAHQGTGLTSYLCKAIEEEFKLRSKNEDTYKNIIKRYHKEIFC</sequence>
<feature type="domain" description="Asparagine synthetase" evidence="3">
    <location>
        <begin position="352"/>
        <end position="419"/>
    </location>
</feature>
<dbReference type="SUPFAM" id="SSF52402">
    <property type="entry name" value="Adenine nucleotide alpha hydrolases-like"/>
    <property type="match status" value="1"/>
</dbReference>
<feature type="domain" description="Asparagine synthetase" evidence="3">
    <location>
        <begin position="183"/>
        <end position="342"/>
    </location>
</feature>
<dbReference type="PANTHER" id="PTHR11772:SF2">
    <property type="entry name" value="ASPARAGINE SYNTHETASE [GLUTAMINE-HYDROLYZING]"/>
    <property type="match status" value="1"/>
</dbReference>
<dbReference type="AlphaFoldDB" id="A0A369B450"/>
<dbReference type="EMBL" id="QPJT01000011">
    <property type="protein sequence ID" value="RCX16319.1"/>
    <property type="molecule type" value="Genomic_DNA"/>
</dbReference>
<dbReference type="Proteomes" id="UP000253034">
    <property type="component" value="Unassembled WGS sequence"/>
</dbReference>
<dbReference type="InterPro" id="IPR014729">
    <property type="entry name" value="Rossmann-like_a/b/a_fold"/>
</dbReference>
<name>A0A369B450_9FIRM</name>
<evidence type="ECO:0000259" key="3">
    <source>
        <dbReference type="Pfam" id="PF00733"/>
    </source>
</evidence>
<dbReference type="RefSeq" id="WP_114297872.1">
    <property type="nucleotide sequence ID" value="NZ_QPJT01000011.1"/>
</dbReference>